<name>A0ABW3MEF5_9PSEU</name>
<evidence type="ECO:0000313" key="3">
    <source>
        <dbReference type="Proteomes" id="UP001597045"/>
    </source>
</evidence>
<accession>A0ABW3MEF5</accession>
<evidence type="ECO:0008006" key="4">
    <source>
        <dbReference type="Google" id="ProtNLM"/>
    </source>
</evidence>
<protein>
    <recommendedName>
        <fullName evidence="4">Ricin B lectin domain-containing protein</fullName>
    </recommendedName>
</protein>
<comment type="caution">
    <text evidence="2">The sequence shown here is derived from an EMBL/GenBank/DDBJ whole genome shotgun (WGS) entry which is preliminary data.</text>
</comment>
<reference evidence="3" key="1">
    <citation type="journal article" date="2019" name="Int. J. Syst. Evol. Microbiol.">
        <title>The Global Catalogue of Microorganisms (GCM) 10K type strain sequencing project: providing services to taxonomists for standard genome sequencing and annotation.</title>
        <authorList>
            <consortium name="The Broad Institute Genomics Platform"/>
            <consortium name="The Broad Institute Genome Sequencing Center for Infectious Disease"/>
            <person name="Wu L."/>
            <person name="Ma J."/>
        </authorList>
    </citation>
    <scope>NUCLEOTIDE SEQUENCE [LARGE SCALE GENOMIC DNA]</scope>
    <source>
        <strain evidence="3">JCM 31486</strain>
    </source>
</reference>
<dbReference type="EMBL" id="JBHTIS010001645">
    <property type="protein sequence ID" value="MFD1048522.1"/>
    <property type="molecule type" value="Genomic_DNA"/>
</dbReference>
<feature type="compositionally biased region" description="Low complexity" evidence="1">
    <location>
        <begin position="146"/>
        <end position="170"/>
    </location>
</feature>
<feature type="region of interest" description="Disordered" evidence="1">
    <location>
        <begin position="134"/>
        <end position="170"/>
    </location>
</feature>
<feature type="compositionally biased region" description="Polar residues" evidence="1">
    <location>
        <begin position="14"/>
        <end position="33"/>
    </location>
</feature>
<evidence type="ECO:0000313" key="2">
    <source>
        <dbReference type="EMBL" id="MFD1048522.1"/>
    </source>
</evidence>
<dbReference type="Proteomes" id="UP001597045">
    <property type="component" value="Unassembled WGS sequence"/>
</dbReference>
<organism evidence="2 3">
    <name type="scientific">Kibdelosporangium lantanae</name>
    <dbReference type="NCBI Taxonomy" id="1497396"/>
    <lineage>
        <taxon>Bacteria</taxon>
        <taxon>Bacillati</taxon>
        <taxon>Actinomycetota</taxon>
        <taxon>Actinomycetes</taxon>
        <taxon>Pseudonocardiales</taxon>
        <taxon>Pseudonocardiaceae</taxon>
        <taxon>Kibdelosporangium</taxon>
    </lineage>
</organism>
<evidence type="ECO:0000256" key="1">
    <source>
        <dbReference type="SAM" id="MobiDB-lite"/>
    </source>
</evidence>
<feature type="region of interest" description="Disordered" evidence="1">
    <location>
        <begin position="1"/>
        <end position="37"/>
    </location>
</feature>
<gene>
    <name evidence="2" type="ORF">ACFQ1S_24820</name>
</gene>
<sequence length="170" mass="18236">MPKGPSGAAPSLGLSYSSGGQDGMTSGTNNQGSWVGDGWNFTPGGFVDRHFWTCSEDPSEDGRNNKEKTGDQCWGPDNATLVLGGKSTELIKIDDTHWKPLTEDGSTVERLVANPGDKYKSEYWVTSATRRVTSPGRCVSSRGAGTWTTSSTRTETRCRTTTSRSTTTTA</sequence>
<proteinExistence type="predicted"/>
<keyword evidence="3" id="KW-1185">Reference proteome</keyword>